<dbReference type="RefSeq" id="WP_209481166.1">
    <property type="nucleotide sequence ID" value="NZ_JAGGKK010000014.1"/>
</dbReference>
<evidence type="ECO:0000313" key="2">
    <source>
        <dbReference type="EMBL" id="MBP1949683.1"/>
    </source>
</evidence>
<evidence type="ECO:0000256" key="1">
    <source>
        <dbReference type="SAM" id="MobiDB-lite"/>
    </source>
</evidence>
<name>A0ABS4HFP4_9BACI</name>
<evidence type="ECO:0000313" key="3">
    <source>
        <dbReference type="Proteomes" id="UP001519328"/>
    </source>
</evidence>
<sequence length="224" mass="25888">MKERLNEFSKKSSLNNIEFSEESREQVMERISKKSKVSVFSMWNKRILSAATLLLLLMVPTYITFNSLQDDATDPNENLSGPSENPKVQSVEPEKPPLEDLENQYESMLMQEYNEELEVVNYDTKQELIDAFTKIMSQDVAVQSADQFFRVNNGELFVSESGEPSLIDFDTEYNLTKNSDKEYELTQTQESELTGNIHLTVTYQYQEGDWIIAARNVESLDNQY</sequence>
<gene>
    <name evidence="2" type="ORF">J2Z82_002623</name>
</gene>
<protein>
    <submittedName>
        <fullName evidence="2">Uncharacterized protein</fullName>
    </submittedName>
</protein>
<feature type="region of interest" description="Disordered" evidence="1">
    <location>
        <begin position="73"/>
        <end position="97"/>
    </location>
</feature>
<dbReference type="Proteomes" id="UP001519328">
    <property type="component" value="Unassembled WGS sequence"/>
</dbReference>
<accession>A0ABS4HFP4</accession>
<feature type="compositionally biased region" description="Polar residues" evidence="1">
    <location>
        <begin position="73"/>
        <end position="88"/>
    </location>
</feature>
<dbReference type="EMBL" id="JAGGKK010000014">
    <property type="protein sequence ID" value="MBP1949683.1"/>
    <property type="molecule type" value="Genomic_DNA"/>
</dbReference>
<reference evidence="2 3" key="1">
    <citation type="submission" date="2021-03" db="EMBL/GenBank/DDBJ databases">
        <title>Genomic Encyclopedia of Type Strains, Phase IV (KMG-IV): sequencing the most valuable type-strain genomes for metagenomic binning, comparative biology and taxonomic classification.</title>
        <authorList>
            <person name="Goeker M."/>
        </authorList>
    </citation>
    <scope>NUCLEOTIDE SEQUENCE [LARGE SCALE GENOMIC DNA]</scope>
    <source>
        <strain evidence="2 3">DSM 21085</strain>
    </source>
</reference>
<proteinExistence type="predicted"/>
<organism evidence="2 3">
    <name type="scientific">Virgibacillus litoralis</name>
    <dbReference type="NCBI Taxonomy" id="578221"/>
    <lineage>
        <taxon>Bacteria</taxon>
        <taxon>Bacillati</taxon>
        <taxon>Bacillota</taxon>
        <taxon>Bacilli</taxon>
        <taxon>Bacillales</taxon>
        <taxon>Bacillaceae</taxon>
        <taxon>Virgibacillus</taxon>
    </lineage>
</organism>
<comment type="caution">
    <text evidence="2">The sequence shown here is derived from an EMBL/GenBank/DDBJ whole genome shotgun (WGS) entry which is preliminary data.</text>
</comment>
<keyword evidence="3" id="KW-1185">Reference proteome</keyword>